<accession>A0A1D8U173</accession>
<dbReference type="Proteomes" id="UP000177870">
    <property type="component" value="Chromosome"/>
</dbReference>
<dbReference type="RefSeq" id="WP_070396032.1">
    <property type="nucleotide sequence ID" value="NZ_CP017599.1"/>
</dbReference>
<name>A0A1D8U173_9CYAN</name>
<organism evidence="1 2">
    <name type="scientific">Moorena producens PAL-8-15-08-1</name>
    <dbReference type="NCBI Taxonomy" id="1458985"/>
    <lineage>
        <taxon>Bacteria</taxon>
        <taxon>Bacillati</taxon>
        <taxon>Cyanobacteriota</taxon>
        <taxon>Cyanophyceae</taxon>
        <taxon>Coleofasciculales</taxon>
        <taxon>Coleofasciculaceae</taxon>
        <taxon>Moorena</taxon>
    </lineage>
</organism>
<sequence length="207" mass="23979">MVVTYVQHGAPEKRDLEAGQFLTPDQRQLLLESLKTNLRPEYRRRIEIMLLADQGQSQAQICTALHCSQETARYWICQVQTGNMHNWNALPIGRPKTINDQYLERLKELVSHSPREYGYSFHSWTAHWLNKHLTREFGIEVSDRHINRLLKKMGLSTRNKSSKAKNTKNPSETEGCGIVVRNLSSASLTESLKLWPFNPQKISSWYS</sequence>
<dbReference type="SUPFAM" id="SSF46689">
    <property type="entry name" value="Homeodomain-like"/>
    <property type="match status" value="1"/>
</dbReference>
<gene>
    <name evidence="1" type="ORF">BJP34_33325</name>
</gene>
<dbReference type="EMBL" id="CP017599">
    <property type="protein sequence ID" value="AOX03661.1"/>
    <property type="molecule type" value="Genomic_DNA"/>
</dbReference>
<protein>
    <submittedName>
        <fullName evidence="1">Transposase</fullName>
    </submittedName>
</protein>
<dbReference type="Pfam" id="PF13565">
    <property type="entry name" value="HTH_32"/>
    <property type="match status" value="1"/>
</dbReference>
<evidence type="ECO:0000313" key="1">
    <source>
        <dbReference type="EMBL" id="AOX03661.1"/>
    </source>
</evidence>
<reference evidence="2" key="1">
    <citation type="submission" date="2016-10" db="EMBL/GenBank/DDBJ databases">
        <title>Comparative genomics uncovers the prolific and rare metabolic potential of the cyanobacterial genus Moorea.</title>
        <authorList>
            <person name="Leao T."/>
            <person name="Castelao G."/>
            <person name="Korobeynikov A."/>
            <person name="Monroe E.A."/>
            <person name="Podell S."/>
            <person name="Glukhov E."/>
            <person name="Allen E."/>
            <person name="Gerwick W.H."/>
            <person name="Gerwick L."/>
        </authorList>
    </citation>
    <scope>NUCLEOTIDE SEQUENCE [LARGE SCALE GENOMIC DNA]</scope>
    <source>
        <strain evidence="2">PAL-8-15-08-1</strain>
    </source>
</reference>
<dbReference type="OrthoDB" id="484211at2"/>
<dbReference type="InterPro" id="IPR009057">
    <property type="entry name" value="Homeodomain-like_sf"/>
</dbReference>
<dbReference type="AlphaFoldDB" id="A0A1D8U173"/>
<evidence type="ECO:0000313" key="2">
    <source>
        <dbReference type="Proteomes" id="UP000177870"/>
    </source>
</evidence>
<dbReference type="STRING" id="1458985.BJP34_33325"/>
<proteinExistence type="predicted"/>
<dbReference type="KEGG" id="mpro:BJP34_33325"/>